<proteinExistence type="predicted"/>
<dbReference type="EMBL" id="LR865375">
    <property type="protein sequence ID" value="CAD2102797.1"/>
    <property type="molecule type" value="Genomic_DNA"/>
</dbReference>
<feature type="compositionally biased region" description="Acidic residues" evidence="1">
    <location>
        <begin position="272"/>
        <end position="283"/>
    </location>
</feature>
<keyword evidence="2" id="KW-0472">Membrane</keyword>
<feature type="region of interest" description="Disordered" evidence="1">
    <location>
        <begin position="498"/>
        <end position="607"/>
    </location>
</feature>
<evidence type="ECO:0000313" key="3">
    <source>
        <dbReference type="EMBL" id="CAD2102797.1"/>
    </source>
</evidence>
<organism evidence="3 4">
    <name type="scientific">Plasmodium vinckei lentum</name>
    <dbReference type="NCBI Taxonomy" id="138297"/>
    <lineage>
        <taxon>Eukaryota</taxon>
        <taxon>Sar</taxon>
        <taxon>Alveolata</taxon>
        <taxon>Apicomplexa</taxon>
        <taxon>Aconoidasida</taxon>
        <taxon>Haemosporida</taxon>
        <taxon>Plasmodiidae</taxon>
        <taxon>Plasmodium</taxon>
        <taxon>Plasmodium (Vinckeia)</taxon>
    </lineage>
</organism>
<dbReference type="Pfam" id="PF06022">
    <property type="entry name" value="Cir_Bir_Yir"/>
    <property type="match status" value="1"/>
</dbReference>
<dbReference type="InterPro" id="IPR006477">
    <property type="entry name" value="Yir_bir_cir"/>
</dbReference>
<evidence type="ECO:0000313" key="4">
    <source>
        <dbReference type="Proteomes" id="UP000515308"/>
    </source>
</evidence>
<evidence type="ECO:0000256" key="2">
    <source>
        <dbReference type="SAM" id="Phobius"/>
    </source>
</evidence>
<sequence length="735" mass="81179">MGMKACNTFSDIDALFTSYEANEDEFNNEDGSYNKYCPGKNGSQICKTDYEKLGAVFGYAYVELMQNKKVDLDSENDLSADFLVMAFSNILYKLSKNHSLSLKDAFKEYLSNQGSFNYSSIFYNKNYFSDSNIGIMNGFYFLFQQICETINTYNKSKAQKHEHIIDIAQCYIIYDTLYKFINHCGPYLQLLSHLKAIYDEFKKSVIKDNDESVLTKLIELSPIDKTTFESGFESPECKQMNKKLEQNISRIKNKPQEEHNEFSALIELLGSDDEDSEDGDENGDLGNNDIRTNSLNQEQDGHQGKPTVSKPASEKLPPTPPQALQKSGESPQSGTKDSDKGPGDSKSEKTGSGTQKENSDSENGGSGSGSSGGPGSSGGGKESEPKAPRDQDVTDPSEKSNGSWTSLWGTSLNPMNYMPSVSSIYQASKDVLISTTNKISDTYTNTMGIVKGAYDKTVTTVKDAYTASTNYISGAVSSITNQFNPFSISSQLGGNQSVFNSSGSGVDTPNHSQQNSSQTSPPSVTPPSTQQSMQQSTPPLVPRLSQTPSEMSQNSLPSPSSKEQTNLPQLSQDSPGSQNYDQNHQGGSKTPVAIPVVKQEDTGPEVKGNKTTGIGDIYALKEYKQIGISIIVLLIPITLAIMHKYLSSGWRKEMKRKKNMKKIINSIGGKRSVQIIISSSSRKKQTKKSINSVYRRKPPLLNIYKLMQANPVPFINLFFLLIFFVYKRKYDFLEL</sequence>
<gene>
    <name evidence="3" type="ORF">PVLDE_1307550</name>
</gene>
<feature type="compositionally biased region" description="Polar residues" evidence="1">
    <location>
        <begin position="399"/>
        <end position="411"/>
    </location>
</feature>
<dbReference type="AlphaFoldDB" id="A0A6V7SSW7"/>
<feature type="compositionally biased region" description="Basic and acidic residues" evidence="1">
    <location>
        <begin position="336"/>
        <end position="349"/>
    </location>
</feature>
<feature type="compositionally biased region" description="Polar residues" evidence="1">
    <location>
        <begin position="322"/>
        <end position="335"/>
    </location>
</feature>
<keyword evidence="2" id="KW-0812">Transmembrane</keyword>
<dbReference type="Proteomes" id="UP000515308">
    <property type="component" value="Chromosome PVLDE_13"/>
</dbReference>
<feature type="compositionally biased region" description="Basic and acidic residues" evidence="1">
    <location>
        <begin position="381"/>
        <end position="398"/>
    </location>
</feature>
<feature type="transmembrane region" description="Helical" evidence="2">
    <location>
        <begin position="706"/>
        <end position="726"/>
    </location>
</feature>
<feature type="region of interest" description="Disordered" evidence="1">
    <location>
        <begin position="272"/>
        <end position="411"/>
    </location>
</feature>
<keyword evidence="2" id="KW-1133">Transmembrane helix</keyword>
<feature type="compositionally biased region" description="Low complexity" evidence="1">
    <location>
        <begin position="508"/>
        <end position="538"/>
    </location>
</feature>
<evidence type="ECO:0000256" key="1">
    <source>
        <dbReference type="SAM" id="MobiDB-lite"/>
    </source>
</evidence>
<feature type="compositionally biased region" description="Gly residues" evidence="1">
    <location>
        <begin position="364"/>
        <end position="380"/>
    </location>
</feature>
<reference evidence="3 4" key="1">
    <citation type="submission" date="2020-08" db="EMBL/GenBank/DDBJ databases">
        <authorList>
            <person name="Ramaprasad A."/>
        </authorList>
    </citation>
    <scope>NUCLEOTIDE SEQUENCE [LARGE SCALE GENOMIC DNA]</scope>
</reference>
<dbReference type="VEuPathDB" id="PlasmoDB:PVLDE_1307550"/>
<feature type="compositionally biased region" description="Polar residues" evidence="1">
    <location>
        <begin position="498"/>
        <end position="507"/>
    </location>
</feature>
<accession>A0A6V7SSW7</accession>
<protein>
    <submittedName>
        <fullName evidence="3">PIR protein CIR protein</fullName>
    </submittedName>
</protein>
<name>A0A6V7SSW7_PLAVN</name>
<feature type="compositionally biased region" description="Polar residues" evidence="1">
    <location>
        <begin position="544"/>
        <end position="588"/>
    </location>
</feature>
<feature type="transmembrane region" description="Helical" evidence="2">
    <location>
        <begin position="626"/>
        <end position="646"/>
    </location>
</feature>